<dbReference type="EMBL" id="LBTR01000032">
    <property type="protein sequence ID" value="KKQ44128.1"/>
    <property type="molecule type" value="Genomic_DNA"/>
</dbReference>
<organism evidence="1 2">
    <name type="scientific">Candidatus Woesebacteria bacterium GW2011_GWA1_37_8</name>
    <dbReference type="NCBI Taxonomy" id="1618546"/>
    <lineage>
        <taxon>Bacteria</taxon>
        <taxon>Candidatus Woeseibacteriota</taxon>
    </lineage>
</organism>
<sequence>MDKNYGGVIWTNHALSRLRERGISQGDAWATFIKKCRERWKIP</sequence>
<dbReference type="Proteomes" id="UP000034603">
    <property type="component" value="Unassembled WGS sequence"/>
</dbReference>
<evidence type="ECO:0000313" key="1">
    <source>
        <dbReference type="EMBL" id="KKQ44128.1"/>
    </source>
</evidence>
<protein>
    <submittedName>
        <fullName evidence="1">Uncharacterized protein</fullName>
    </submittedName>
</protein>
<reference evidence="1 2" key="1">
    <citation type="journal article" date="2015" name="Nature">
        <title>rRNA introns, odd ribosomes, and small enigmatic genomes across a large radiation of phyla.</title>
        <authorList>
            <person name="Brown C.T."/>
            <person name="Hug L.A."/>
            <person name="Thomas B.C."/>
            <person name="Sharon I."/>
            <person name="Castelle C.J."/>
            <person name="Singh A."/>
            <person name="Wilkins M.J."/>
            <person name="Williams K.H."/>
            <person name="Banfield J.F."/>
        </authorList>
    </citation>
    <scope>NUCLEOTIDE SEQUENCE [LARGE SCALE GENOMIC DNA]</scope>
</reference>
<proteinExistence type="predicted"/>
<accession>A0A0G0HLW5</accession>
<evidence type="ECO:0000313" key="2">
    <source>
        <dbReference type="Proteomes" id="UP000034603"/>
    </source>
</evidence>
<comment type="caution">
    <text evidence="1">The sequence shown here is derived from an EMBL/GenBank/DDBJ whole genome shotgun (WGS) entry which is preliminary data.</text>
</comment>
<dbReference type="AlphaFoldDB" id="A0A0G0HLW5"/>
<gene>
    <name evidence="1" type="ORF">US62_C0032G0012</name>
</gene>
<name>A0A0G0HLW5_9BACT</name>